<gene>
    <name evidence="3" type="ORF">J2X16_004852</name>
</gene>
<sequence>MNAAMAFAAGPSEPRRPKHRPLAAFAVLGAHLVLLWALWQLNQPVRPDSPVSTSIPLRFVPDRKARAQAASEQATPTLARMRTFPVRSPMTVTPVVPSVGAAASTDGEAAPSQAAISPSGPSASAPGSSASASGPLTLTPSREVMLGSLSNPATSDPRSNTPRPTFEERIAMALDPELCVKLERLPNGEIRRRMGKMVNAQSAIQNTHGTGPHGIKVCQ</sequence>
<keyword evidence="4" id="KW-1185">Reference proteome</keyword>
<name>A0ABU1ZFS1_9BURK</name>
<keyword evidence="2" id="KW-0812">Transmembrane</keyword>
<evidence type="ECO:0000256" key="1">
    <source>
        <dbReference type="SAM" id="MobiDB-lite"/>
    </source>
</evidence>
<proteinExistence type="predicted"/>
<organism evidence="3 4">
    <name type="scientific">Pelomonas aquatica</name>
    <dbReference type="NCBI Taxonomy" id="431058"/>
    <lineage>
        <taxon>Bacteria</taxon>
        <taxon>Pseudomonadati</taxon>
        <taxon>Pseudomonadota</taxon>
        <taxon>Betaproteobacteria</taxon>
        <taxon>Burkholderiales</taxon>
        <taxon>Sphaerotilaceae</taxon>
        <taxon>Roseateles</taxon>
    </lineage>
</organism>
<keyword evidence="2" id="KW-0472">Membrane</keyword>
<comment type="caution">
    <text evidence="3">The sequence shown here is derived from an EMBL/GenBank/DDBJ whole genome shotgun (WGS) entry which is preliminary data.</text>
</comment>
<keyword evidence="2" id="KW-1133">Transmembrane helix</keyword>
<dbReference type="Proteomes" id="UP001180536">
    <property type="component" value="Unassembled WGS sequence"/>
</dbReference>
<evidence type="ECO:0000313" key="4">
    <source>
        <dbReference type="Proteomes" id="UP001180536"/>
    </source>
</evidence>
<evidence type="ECO:0008006" key="5">
    <source>
        <dbReference type="Google" id="ProtNLM"/>
    </source>
</evidence>
<dbReference type="EMBL" id="JAVDXQ010000008">
    <property type="protein sequence ID" value="MDR7299482.1"/>
    <property type="molecule type" value="Genomic_DNA"/>
</dbReference>
<feature type="transmembrane region" description="Helical" evidence="2">
    <location>
        <begin position="21"/>
        <end position="39"/>
    </location>
</feature>
<feature type="region of interest" description="Disordered" evidence="1">
    <location>
        <begin position="102"/>
        <end position="138"/>
    </location>
</feature>
<accession>A0ABU1ZFS1</accession>
<dbReference type="RefSeq" id="WP_310349190.1">
    <property type="nucleotide sequence ID" value="NZ_JAVDXQ010000008.1"/>
</dbReference>
<protein>
    <recommendedName>
        <fullName evidence="5">TonB C-terminal domain-containing protein</fullName>
    </recommendedName>
</protein>
<feature type="compositionally biased region" description="Low complexity" evidence="1">
    <location>
        <begin position="109"/>
        <end position="135"/>
    </location>
</feature>
<reference evidence="3 4" key="1">
    <citation type="submission" date="2023-07" db="EMBL/GenBank/DDBJ databases">
        <title>Sorghum-associated microbial communities from plants grown in Nebraska, USA.</title>
        <authorList>
            <person name="Schachtman D."/>
        </authorList>
    </citation>
    <scope>NUCLEOTIDE SEQUENCE [LARGE SCALE GENOMIC DNA]</scope>
    <source>
        <strain evidence="3 4">BE310</strain>
    </source>
</reference>
<evidence type="ECO:0000256" key="2">
    <source>
        <dbReference type="SAM" id="Phobius"/>
    </source>
</evidence>
<evidence type="ECO:0000313" key="3">
    <source>
        <dbReference type="EMBL" id="MDR7299482.1"/>
    </source>
</evidence>